<dbReference type="InterPro" id="IPR018316">
    <property type="entry name" value="Tubulin/FtsZ_2-layer-sand-dom"/>
</dbReference>
<dbReference type="HAMAP" id="MF_00909">
    <property type="entry name" value="FtsZ"/>
    <property type="match status" value="1"/>
</dbReference>
<dbReference type="CDD" id="cd02201">
    <property type="entry name" value="FtsZ_type1"/>
    <property type="match status" value="1"/>
</dbReference>
<evidence type="ECO:0000256" key="5">
    <source>
        <dbReference type="HAMAP-Rule" id="MF_00909"/>
    </source>
</evidence>
<dbReference type="Pfam" id="PF00091">
    <property type="entry name" value="Tubulin"/>
    <property type="match status" value="1"/>
</dbReference>
<dbReference type="Gene3D" id="3.30.1330.20">
    <property type="entry name" value="Tubulin/FtsZ, C-terminal domain"/>
    <property type="match status" value="1"/>
</dbReference>
<comment type="function">
    <text evidence="5 7">Essential cell division protein that forms a contractile ring structure (Z ring) at the future cell division site. The regulation of the ring assembly controls the timing and the location of cell division. One of the functions of the FtsZ ring is to recruit other cell division proteins to the septum to produce a new cell wall between the dividing cells. Binds GTP and shows GTPase activity.</text>
</comment>
<dbReference type="InterPro" id="IPR037103">
    <property type="entry name" value="Tubulin/FtsZ-like_C"/>
</dbReference>
<gene>
    <name evidence="5 10" type="primary">ftsZ</name>
    <name evidence="10" type="ORF">NX772_01895</name>
</gene>
<dbReference type="PANTHER" id="PTHR30314:SF3">
    <property type="entry name" value="MITOCHONDRIAL DIVISION PROTEIN FSZA"/>
    <property type="match status" value="1"/>
</dbReference>
<keyword evidence="3 5" id="KW-0342">GTP-binding</keyword>
<organism evidence="10 11">
    <name type="scientific">Mesomycoplasma molare</name>
    <dbReference type="NCBI Taxonomy" id="171288"/>
    <lineage>
        <taxon>Bacteria</taxon>
        <taxon>Bacillati</taxon>
        <taxon>Mycoplasmatota</taxon>
        <taxon>Mycoplasmoidales</taxon>
        <taxon>Metamycoplasmataceae</taxon>
        <taxon>Mesomycoplasma</taxon>
    </lineage>
</organism>
<dbReference type="SUPFAM" id="SSF52490">
    <property type="entry name" value="Tubulin nucleotide-binding domain-like"/>
    <property type="match status" value="1"/>
</dbReference>
<proteinExistence type="inferred from homology"/>
<feature type="binding site" evidence="5">
    <location>
        <position position="180"/>
    </location>
    <ligand>
        <name>GTP</name>
        <dbReference type="ChEBI" id="CHEBI:37565"/>
    </ligand>
</feature>
<dbReference type="PROSITE" id="PS01135">
    <property type="entry name" value="FTSZ_2"/>
    <property type="match status" value="1"/>
</dbReference>
<evidence type="ECO:0000313" key="11">
    <source>
        <dbReference type="Proteomes" id="UP001058364"/>
    </source>
</evidence>
<feature type="domain" description="Tubulin/FtsZ 2-layer sandwich" evidence="9">
    <location>
        <begin position="201"/>
        <end position="316"/>
    </location>
</feature>
<dbReference type="InterPro" id="IPR036525">
    <property type="entry name" value="Tubulin/FtsZ_GTPase_sf"/>
</dbReference>
<dbReference type="PRINTS" id="PR00423">
    <property type="entry name" value="CELLDVISFTSZ"/>
</dbReference>
<reference evidence="10" key="1">
    <citation type="submission" date="2022-08" db="EMBL/GenBank/DDBJ databases">
        <title>Complete genome sequence of Mycoplasma molare type strain H 542.</title>
        <authorList>
            <person name="Spergser J."/>
        </authorList>
    </citation>
    <scope>NUCLEOTIDE SEQUENCE</scope>
    <source>
        <strain evidence="10">H 542</strain>
    </source>
</reference>
<keyword evidence="4 5" id="KW-0717">Septation</keyword>
<dbReference type="InterPro" id="IPR045061">
    <property type="entry name" value="FtsZ/CetZ"/>
</dbReference>
<feature type="binding site" evidence="5">
    <location>
        <begin position="102"/>
        <end position="104"/>
    </location>
    <ligand>
        <name>GTP</name>
        <dbReference type="ChEBI" id="CHEBI:37565"/>
    </ligand>
</feature>
<evidence type="ECO:0000259" key="8">
    <source>
        <dbReference type="SMART" id="SM00864"/>
    </source>
</evidence>
<dbReference type="SUPFAM" id="SSF55307">
    <property type="entry name" value="Tubulin C-terminal domain-like"/>
    <property type="match status" value="1"/>
</dbReference>
<comment type="similarity">
    <text evidence="1 5 7">Belongs to the FtsZ family.</text>
</comment>
<dbReference type="NCBIfam" id="TIGR00065">
    <property type="entry name" value="ftsZ"/>
    <property type="match status" value="1"/>
</dbReference>
<evidence type="ECO:0000256" key="3">
    <source>
        <dbReference type="ARBA" id="ARBA00023134"/>
    </source>
</evidence>
<keyword evidence="5" id="KW-0963">Cytoplasm</keyword>
<comment type="subcellular location">
    <subcellularLocation>
        <location evidence="5">Cytoplasm</location>
    </subcellularLocation>
    <text evidence="5">Assembles at midcell at the inner surface of the cytoplasmic membrane.</text>
</comment>
<dbReference type="PANTHER" id="PTHR30314">
    <property type="entry name" value="CELL DIVISION PROTEIN FTSZ-RELATED"/>
    <property type="match status" value="1"/>
</dbReference>
<keyword evidence="5 7" id="KW-0132">Cell division</keyword>
<accession>A0ABY5TVI5</accession>
<evidence type="ECO:0000259" key="9">
    <source>
        <dbReference type="SMART" id="SM00865"/>
    </source>
</evidence>
<dbReference type="SMART" id="SM00864">
    <property type="entry name" value="Tubulin"/>
    <property type="match status" value="1"/>
</dbReference>
<name>A0ABY5TVI5_9BACT</name>
<protein>
    <recommendedName>
        <fullName evidence="5 6">Cell division protein FtsZ</fullName>
    </recommendedName>
</protein>
<evidence type="ECO:0000256" key="4">
    <source>
        <dbReference type="ARBA" id="ARBA00023210"/>
    </source>
</evidence>
<dbReference type="InterPro" id="IPR003008">
    <property type="entry name" value="Tubulin_FtsZ_GTPase"/>
</dbReference>
<evidence type="ECO:0000256" key="6">
    <source>
        <dbReference type="NCBIfam" id="TIGR00065"/>
    </source>
</evidence>
<comment type="subunit">
    <text evidence="5">Homodimer. Polymerizes to form a dynamic ring structure in a strictly GTP-dependent manner. Interacts directly with several other division proteins.</text>
</comment>
<dbReference type="InterPro" id="IPR024757">
    <property type="entry name" value="FtsZ_C"/>
</dbReference>
<evidence type="ECO:0000313" key="10">
    <source>
        <dbReference type="EMBL" id="UWD34560.1"/>
    </source>
</evidence>
<dbReference type="Proteomes" id="UP001058364">
    <property type="component" value="Chromosome"/>
</dbReference>
<dbReference type="SMART" id="SM00865">
    <property type="entry name" value="Tubulin_C"/>
    <property type="match status" value="1"/>
</dbReference>
<evidence type="ECO:0000256" key="7">
    <source>
        <dbReference type="RuleBase" id="RU000631"/>
    </source>
</evidence>
<evidence type="ECO:0000256" key="2">
    <source>
        <dbReference type="ARBA" id="ARBA00022741"/>
    </source>
</evidence>
<dbReference type="GO" id="GO:0051301">
    <property type="term" value="P:cell division"/>
    <property type="evidence" value="ECO:0007669"/>
    <property type="project" value="UniProtKB-KW"/>
</dbReference>
<dbReference type="InterPro" id="IPR008280">
    <property type="entry name" value="Tub_FtsZ_C"/>
</dbReference>
<feature type="binding site" evidence="5">
    <location>
        <position position="133"/>
    </location>
    <ligand>
        <name>GTP</name>
        <dbReference type="ChEBI" id="CHEBI:37565"/>
    </ligand>
</feature>
<dbReference type="InterPro" id="IPR020805">
    <property type="entry name" value="Cell_div_FtsZ_CS"/>
</dbReference>
<dbReference type="Gene3D" id="3.40.50.1440">
    <property type="entry name" value="Tubulin/FtsZ, GTPase domain"/>
    <property type="match status" value="1"/>
</dbReference>
<dbReference type="RefSeq" id="WP_027123286.1">
    <property type="nucleotide sequence ID" value="NZ_CP103423.1"/>
</dbReference>
<keyword evidence="2 5" id="KW-0547">Nucleotide-binding</keyword>
<evidence type="ECO:0000256" key="1">
    <source>
        <dbReference type="ARBA" id="ARBA00009690"/>
    </source>
</evidence>
<sequence length="366" mass="40056">MHNNIKIKVLGVGGCGNNSIKPLVSNKVDNIEYIALNTDSQALKDFEEQNVIQLGDSNKRRGFGAGRNPEIGKECAFESSEIIEEKIKDADIVIISAGMGKGTGTGASPVIAKIAKKYASLVLAVVTIPFENEGEKIKSNSIIGLKELKKNVDSMIVISNEKLLNNYGTISIDHSLKLSNKILEKIINVINEIITLTGIQNVDFADLLTVTKDKGEILINSASATGKDRAEKAVEKVIFSNILENSIMGADEIIVNITGSNVTLQEINIILEVIKNTAGEKVNIIQGLMISDSNDKNLKISLIASGMDKKNKSSDLENKQNNLENVFTNKDDSNKDWMYLLEENQDIIENSTTLEEVENLPHFLKN</sequence>
<keyword evidence="11" id="KW-1185">Reference proteome</keyword>
<dbReference type="EMBL" id="CP103423">
    <property type="protein sequence ID" value="UWD34560.1"/>
    <property type="molecule type" value="Genomic_DNA"/>
</dbReference>
<comment type="caution">
    <text evidence="5">Lacks conserved residue(s) required for the propagation of feature annotation.</text>
</comment>
<feature type="domain" description="Tubulin/FtsZ GTPase" evidence="8">
    <location>
        <begin position="6"/>
        <end position="198"/>
    </location>
</feature>
<keyword evidence="5 7" id="KW-0131">Cell cycle</keyword>
<dbReference type="Pfam" id="PF12327">
    <property type="entry name" value="FtsZ_C"/>
    <property type="match status" value="1"/>
</dbReference>
<dbReference type="InterPro" id="IPR000158">
    <property type="entry name" value="Cell_div_FtsZ"/>
</dbReference>